<gene>
    <name evidence="2" type="ORF">SAMN04488101_101161</name>
</gene>
<dbReference type="OrthoDB" id="769774at2"/>
<name>A0A1W1ZYK2_9SPHI</name>
<dbReference type="EMBL" id="FWYB01000001">
    <property type="protein sequence ID" value="SMC53474.1"/>
    <property type="molecule type" value="Genomic_DNA"/>
</dbReference>
<proteinExistence type="predicted"/>
<evidence type="ECO:0000313" key="3">
    <source>
        <dbReference type="Proteomes" id="UP000192678"/>
    </source>
</evidence>
<dbReference type="RefSeq" id="WP_144009347.1">
    <property type="nucleotide sequence ID" value="NZ_FWYB01000001.1"/>
</dbReference>
<evidence type="ECO:0000256" key="1">
    <source>
        <dbReference type="SAM" id="Phobius"/>
    </source>
</evidence>
<keyword evidence="1" id="KW-1133">Transmembrane helix</keyword>
<keyword evidence="1" id="KW-0472">Membrane</keyword>
<reference evidence="2 3" key="1">
    <citation type="submission" date="2017-04" db="EMBL/GenBank/DDBJ databases">
        <authorList>
            <person name="Afonso C.L."/>
            <person name="Miller P.J."/>
            <person name="Scott M.A."/>
            <person name="Spackman E."/>
            <person name="Goraichik I."/>
            <person name="Dimitrov K.M."/>
            <person name="Suarez D.L."/>
            <person name="Swayne D.E."/>
        </authorList>
    </citation>
    <scope>NUCLEOTIDE SEQUENCE [LARGE SCALE GENOMIC DNA]</scope>
    <source>
        <strain evidence="2 3">DSM 19625</strain>
    </source>
</reference>
<accession>A0A1W1ZYK2</accession>
<organism evidence="2 3">
    <name type="scientific">Pedobacter nyackensis</name>
    <dbReference type="NCBI Taxonomy" id="475255"/>
    <lineage>
        <taxon>Bacteria</taxon>
        <taxon>Pseudomonadati</taxon>
        <taxon>Bacteroidota</taxon>
        <taxon>Sphingobacteriia</taxon>
        <taxon>Sphingobacteriales</taxon>
        <taxon>Sphingobacteriaceae</taxon>
        <taxon>Pedobacter</taxon>
    </lineage>
</organism>
<dbReference type="STRING" id="475255.SAMN04488101_101161"/>
<keyword evidence="3" id="KW-1185">Reference proteome</keyword>
<sequence length="186" mass="20523">MRRLICILVIAVLCSGCGVFRKVFKAKHSQSTELSSKSKKDSTGLIIDKSTTTIKEKIDTVITIPGQVVQQDTYLNMDSLVNGMTAIKNDLIEVRLHLNPITGILSVVANLKAQKVPVKLDRETTKQNDIVQQTSTKVENEDKSKQSSSASAIQKEPIEISGWLIGLGIVIFALLAVAYWLRKKMI</sequence>
<keyword evidence="1" id="KW-0812">Transmembrane</keyword>
<dbReference type="Proteomes" id="UP000192678">
    <property type="component" value="Unassembled WGS sequence"/>
</dbReference>
<dbReference type="AlphaFoldDB" id="A0A1W1ZYK2"/>
<evidence type="ECO:0000313" key="2">
    <source>
        <dbReference type="EMBL" id="SMC53474.1"/>
    </source>
</evidence>
<feature type="transmembrane region" description="Helical" evidence="1">
    <location>
        <begin position="160"/>
        <end position="181"/>
    </location>
</feature>
<protein>
    <submittedName>
        <fullName evidence="2">Uncharacterized protein</fullName>
    </submittedName>
</protein>